<dbReference type="OrthoDB" id="5182325at2"/>
<dbReference type="Proteomes" id="UP000298358">
    <property type="component" value="Unassembled WGS sequence"/>
</dbReference>
<sequence length="538" mass="56304">MPRRDLDLIRNVDEALRGDAFDLLAYASTVLEMLRRPLDGEGNPVSGMPTLAEMVDRTLADSVRQSDALLLAMAILLDGAGSGDTALAERIRAEAGGRWRNLPAWLDSPDAADVTSVAAFDHVLGADATILIGATLADGTPATATVFIDRDGGGVLGDAFIAPETLPAALAAGSKGVDADEYPRVEVSAADARARVEQAMAEDLALEPPLVTATWPASRPLLAWLLRTLPEGGSGFPRAGADAALDDELTAAVAERLPEGEGHARLLISLNREHSGAGDPRIWSDTFVEALLIEILPFDDATEADPEGVLAALRALIDEGHARAGVPAGLTARSLETVDELADTLLDLLEFDDEAPAEDGGALSVLAARVGGRRHLDALDAVPMTRVVADHRGLDERVRRGLEAVRGHIERASAELFEDPELAIAATRIADLLVETDPRLFAKGKPELAAAAIVWIAGTANDAFAPAGAAQPSALMAALGLRGGTPAARAGAYLAALGVDDPDDWASLPVLGDPSLLTSRVRREIIRRRDEARAAPTA</sequence>
<comment type="caution">
    <text evidence="1">The sequence shown here is derived from an EMBL/GenBank/DDBJ whole genome shotgun (WGS) entry which is preliminary data.</text>
</comment>
<name>A0A4Y9FW28_9MICO</name>
<dbReference type="EMBL" id="SPQB01000019">
    <property type="protein sequence ID" value="TFU32757.1"/>
    <property type="molecule type" value="Genomic_DNA"/>
</dbReference>
<dbReference type="AlphaFoldDB" id="A0A4Y9FW28"/>
<evidence type="ECO:0000313" key="1">
    <source>
        <dbReference type="EMBL" id="TFU32757.1"/>
    </source>
</evidence>
<reference evidence="1 2" key="1">
    <citation type="submission" date="2019-03" db="EMBL/GenBank/DDBJ databases">
        <title>Diversity of the mouse oral microbiome.</title>
        <authorList>
            <person name="Joseph S."/>
            <person name="Aduse-Opoku J."/>
            <person name="Curtis M."/>
            <person name="Wade W."/>
            <person name="Hashim A."/>
        </authorList>
    </citation>
    <scope>NUCLEOTIDE SEQUENCE [LARGE SCALE GENOMIC DNA]</scope>
    <source>
        <strain evidence="1 2">P1012</strain>
    </source>
</reference>
<keyword evidence="2" id="KW-1185">Reference proteome</keyword>
<dbReference type="RefSeq" id="WP_135114526.1">
    <property type="nucleotide sequence ID" value="NZ_JADGLL010000019.1"/>
</dbReference>
<accession>A0A4Y9FW28</accession>
<organism evidence="1 2">
    <name type="scientific">Microbacterium paludicola</name>
    <dbReference type="NCBI Taxonomy" id="300019"/>
    <lineage>
        <taxon>Bacteria</taxon>
        <taxon>Bacillati</taxon>
        <taxon>Actinomycetota</taxon>
        <taxon>Actinomycetes</taxon>
        <taxon>Micrococcales</taxon>
        <taxon>Microbacteriaceae</taxon>
        <taxon>Microbacterium</taxon>
    </lineage>
</organism>
<proteinExistence type="predicted"/>
<protein>
    <submittedName>
        <fullName evidence="1">Uncharacterized protein</fullName>
    </submittedName>
</protein>
<evidence type="ECO:0000313" key="2">
    <source>
        <dbReference type="Proteomes" id="UP000298358"/>
    </source>
</evidence>
<gene>
    <name evidence="1" type="ORF">E4U02_09090</name>
</gene>